<comment type="caution">
    <text evidence="2">The sequence shown here is derived from an EMBL/GenBank/DDBJ whole genome shotgun (WGS) entry which is preliminary data.</text>
</comment>
<keyword evidence="3" id="KW-1185">Reference proteome</keyword>
<dbReference type="Proteomes" id="UP001148018">
    <property type="component" value="Unassembled WGS sequence"/>
</dbReference>
<feature type="region of interest" description="Disordered" evidence="1">
    <location>
        <begin position="139"/>
        <end position="228"/>
    </location>
</feature>
<gene>
    <name evidence="2" type="ORF">NHX12_002150</name>
</gene>
<sequence length="228" mass="25567">MKMNVLVVFTVLVSVGLFWFVSRRKREEERETKRGRFQAIKLRVTGDVLREYETEITKILPRIETLQATLRALETEVERAQVAETEKKPDFDACEEEFAKQKTSWEADIASQNKQKIDRSNLCDFVKTGSEMVRTLCGEEAKPEEAKAEAPKPEEAKAEAPKPEEAKAEAPKPEEAKAEAPKPEEAKAEAPKPEEAKAEAPKPEEAKAEAPKPEEAKPEAPKPEEAKA</sequence>
<proteinExistence type="predicted"/>
<name>A0A9Q0IHX4_9TELE</name>
<reference evidence="2" key="1">
    <citation type="submission" date="2022-07" db="EMBL/GenBank/DDBJ databases">
        <title>Chromosome-level genome of Muraenolepis orangiensis.</title>
        <authorList>
            <person name="Kim J."/>
        </authorList>
    </citation>
    <scope>NUCLEOTIDE SEQUENCE</scope>
    <source>
        <strain evidence="2">KU_S4_2022</strain>
        <tissue evidence="2">Muscle</tissue>
    </source>
</reference>
<protein>
    <submittedName>
        <fullName evidence="2">Uncharacterized protein</fullName>
    </submittedName>
</protein>
<dbReference type="EMBL" id="JANIIK010000109">
    <property type="protein sequence ID" value="KAJ3598645.1"/>
    <property type="molecule type" value="Genomic_DNA"/>
</dbReference>
<evidence type="ECO:0000313" key="2">
    <source>
        <dbReference type="EMBL" id="KAJ3598645.1"/>
    </source>
</evidence>
<dbReference type="OrthoDB" id="8906012at2759"/>
<accession>A0A9Q0IHX4</accession>
<evidence type="ECO:0000313" key="3">
    <source>
        <dbReference type="Proteomes" id="UP001148018"/>
    </source>
</evidence>
<evidence type="ECO:0000256" key="1">
    <source>
        <dbReference type="SAM" id="MobiDB-lite"/>
    </source>
</evidence>
<dbReference type="AlphaFoldDB" id="A0A9Q0IHX4"/>
<organism evidence="2 3">
    <name type="scientific">Muraenolepis orangiensis</name>
    <name type="common">Patagonian moray cod</name>
    <dbReference type="NCBI Taxonomy" id="630683"/>
    <lineage>
        <taxon>Eukaryota</taxon>
        <taxon>Metazoa</taxon>
        <taxon>Chordata</taxon>
        <taxon>Craniata</taxon>
        <taxon>Vertebrata</taxon>
        <taxon>Euteleostomi</taxon>
        <taxon>Actinopterygii</taxon>
        <taxon>Neopterygii</taxon>
        <taxon>Teleostei</taxon>
        <taxon>Neoteleostei</taxon>
        <taxon>Acanthomorphata</taxon>
        <taxon>Zeiogadaria</taxon>
        <taxon>Gadariae</taxon>
        <taxon>Gadiformes</taxon>
        <taxon>Muraenolepidoidei</taxon>
        <taxon>Muraenolepididae</taxon>
        <taxon>Muraenolepis</taxon>
    </lineage>
</organism>